<evidence type="ECO:0000256" key="2">
    <source>
        <dbReference type="ARBA" id="ARBA00022490"/>
    </source>
</evidence>
<evidence type="ECO:0000256" key="1">
    <source>
        <dbReference type="ARBA" id="ARBA00004496"/>
    </source>
</evidence>
<dbReference type="GO" id="GO:0005868">
    <property type="term" value="C:cytoplasmic dynein complex"/>
    <property type="evidence" value="ECO:0007669"/>
    <property type="project" value="TreeGrafter"/>
</dbReference>
<dbReference type="InterPro" id="IPR015943">
    <property type="entry name" value="WD40/YVTN_repeat-like_dom_sf"/>
</dbReference>
<dbReference type="PANTHER" id="PTHR12442:SF26">
    <property type="entry name" value="CYTOPLASMIC DYNEIN 2 INTERMEDIATE CHAIN 2"/>
    <property type="match status" value="1"/>
</dbReference>
<dbReference type="OMA" id="NGCWLIT"/>
<sequence>MDELSDYTSPVVEFKASNSTERQFKLIDSGTATDPLPPKIDASVETQTKCSQETQTETNQALAKSVDERKLANWLQKIYPNVEKELLKGCTPALESQTNDLSSHDIVIQPYQKISLPALQNSQGLAIWLSVYTNNAPVLVVTTVAPHDDWCEHVDQYLKLFVPKRVPNANFVTYNEVKSIPVKSCLKSMCTNPFNKNIFAGSSFDGDIYVWRYEQHHQNRPNNRNNIDINEMYHTSLHHGFAVALDWSSENTLLTAHSNGYVVQWHLGKEIIKEAEFLVKAPANASIEICTLLAVSLNNFVVGTKDGSVLYCTSSSLSTLKRHLEIVSLKKHLFMTTTLLKSHINGHIYVISCDLSGQVYFHDLRNAKDDTETTVTQIPLPFTSTIACSRDGSFIYSPGEDGSLECYRLYNGLQNTVKGALKGKGNFIKSSDNGCWLITGLYENEFQIFSIEN</sequence>
<evidence type="ECO:0000256" key="4">
    <source>
        <dbReference type="ARBA" id="ARBA00022737"/>
    </source>
</evidence>
<dbReference type="SMART" id="SM00320">
    <property type="entry name" value="WD40"/>
    <property type="match status" value="2"/>
</dbReference>
<reference evidence="5 6" key="1">
    <citation type="journal article" date="2015" name="Nat. Commun.">
        <title>Lucilia cuprina genome unlocks parasitic fly biology to underpin future interventions.</title>
        <authorList>
            <person name="Anstead C.A."/>
            <person name="Korhonen P.K."/>
            <person name="Young N.D."/>
            <person name="Hall R.S."/>
            <person name="Jex A.R."/>
            <person name="Murali S.C."/>
            <person name="Hughes D.S."/>
            <person name="Lee S.F."/>
            <person name="Perry T."/>
            <person name="Stroehlein A.J."/>
            <person name="Ansell B.R."/>
            <person name="Breugelmans B."/>
            <person name="Hofmann A."/>
            <person name="Qu J."/>
            <person name="Dugan S."/>
            <person name="Lee S.L."/>
            <person name="Chao H."/>
            <person name="Dinh H."/>
            <person name="Han Y."/>
            <person name="Doddapaneni H.V."/>
            <person name="Worley K.C."/>
            <person name="Muzny D.M."/>
            <person name="Ioannidis P."/>
            <person name="Waterhouse R.M."/>
            <person name="Zdobnov E.M."/>
            <person name="James P.J."/>
            <person name="Bagnall N.H."/>
            <person name="Kotze A.C."/>
            <person name="Gibbs R.A."/>
            <person name="Richards S."/>
            <person name="Batterham P."/>
            <person name="Gasser R.B."/>
        </authorList>
    </citation>
    <scope>NUCLEOTIDE SEQUENCE [LARGE SCALE GENOMIC DNA]</scope>
    <source>
        <strain evidence="5 6">LS</strain>
        <tissue evidence="5">Full body</tissue>
    </source>
</reference>
<dbReference type="GO" id="GO:0097014">
    <property type="term" value="C:ciliary plasm"/>
    <property type="evidence" value="ECO:0007669"/>
    <property type="project" value="TreeGrafter"/>
</dbReference>
<gene>
    <name evidence="5" type="ORF">FF38_05875</name>
</gene>
<comment type="subcellular location">
    <subcellularLocation>
        <location evidence="1">Cytoplasm</location>
    </subcellularLocation>
</comment>
<evidence type="ECO:0000256" key="3">
    <source>
        <dbReference type="ARBA" id="ARBA00022574"/>
    </source>
</evidence>
<dbReference type="GO" id="GO:0045503">
    <property type="term" value="F:dynein light chain binding"/>
    <property type="evidence" value="ECO:0007669"/>
    <property type="project" value="TreeGrafter"/>
</dbReference>
<accession>A0A0L0BQ62</accession>
<keyword evidence="4" id="KW-0677">Repeat</keyword>
<organism evidence="5 6">
    <name type="scientific">Lucilia cuprina</name>
    <name type="common">Green bottle fly</name>
    <name type="synonym">Australian sheep blowfly</name>
    <dbReference type="NCBI Taxonomy" id="7375"/>
    <lineage>
        <taxon>Eukaryota</taxon>
        <taxon>Metazoa</taxon>
        <taxon>Ecdysozoa</taxon>
        <taxon>Arthropoda</taxon>
        <taxon>Hexapoda</taxon>
        <taxon>Insecta</taxon>
        <taxon>Pterygota</taxon>
        <taxon>Neoptera</taxon>
        <taxon>Endopterygota</taxon>
        <taxon>Diptera</taxon>
        <taxon>Brachycera</taxon>
        <taxon>Muscomorpha</taxon>
        <taxon>Oestroidea</taxon>
        <taxon>Calliphoridae</taxon>
        <taxon>Luciliinae</taxon>
        <taxon>Lucilia</taxon>
    </lineage>
</organism>
<name>A0A0L0BQ62_LUCCU</name>
<keyword evidence="2" id="KW-0963">Cytoplasm</keyword>
<comment type="caution">
    <text evidence="5">The sequence shown here is derived from an EMBL/GenBank/DDBJ whole genome shotgun (WGS) entry which is preliminary data.</text>
</comment>
<keyword evidence="3" id="KW-0853">WD repeat</keyword>
<dbReference type="SUPFAM" id="SSF50978">
    <property type="entry name" value="WD40 repeat-like"/>
    <property type="match status" value="1"/>
</dbReference>
<dbReference type="STRING" id="7375.A0A0L0BQ62"/>
<proteinExistence type="predicted"/>
<dbReference type="InterPro" id="IPR050687">
    <property type="entry name" value="Dynein_IC"/>
</dbReference>
<dbReference type="GO" id="GO:0042073">
    <property type="term" value="P:intraciliary transport"/>
    <property type="evidence" value="ECO:0007669"/>
    <property type="project" value="TreeGrafter"/>
</dbReference>
<protein>
    <submittedName>
        <fullName evidence="5">Uncharacterized protein</fullName>
    </submittedName>
</protein>
<dbReference type="InterPro" id="IPR036322">
    <property type="entry name" value="WD40_repeat_dom_sf"/>
</dbReference>
<dbReference type="Proteomes" id="UP000037069">
    <property type="component" value="Unassembled WGS sequence"/>
</dbReference>
<dbReference type="PANTHER" id="PTHR12442">
    <property type="entry name" value="DYNEIN INTERMEDIATE CHAIN"/>
    <property type="match status" value="1"/>
</dbReference>
<dbReference type="InterPro" id="IPR001680">
    <property type="entry name" value="WD40_rpt"/>
</dbReference>
<dbReference type="Gene3D" id="2.130.10.10">
    <property type="entry name" value="YVTN repeat-like/Quinoprotein amine dehydrogenase"/>
    <property type="match status" value="1"/>
</dbReference>
<dbReference type="OrthoDB" id="445052at2759"/>
<dbReference type="EMBL" id="JRES01001546">
    <property type="protein sequence ID" value="KNC22118.1"/>
    <property type="molecule type" value="Genomic_DNA"/>
</dbReference>
<keyword evidence="6" id="KW-1185">Reference proteome</keyword>
<dbReference type="AlphaFoldDB" id="A0A0L0BQ62"/>
<evidence type="ECO:0000313" key="5">
    <source>
        <dbReference type="EMBL" id="KNC22118.1"/>
    </source>
</evidence>
<evidence type="ECO:0000313" key="6">
    <source>
        <dbReference type="Proteomes" id="UP000037069"/>
    </source>
</evidence>
<dbReference type="GO" id="GO:0045504">
    <property type="term" value="F:dynein heavy chain binding"/>
    <property type="evidence" value="ECO:0007669"/>
    <property type="project" value="TreeGrafter"/>
</dbReference>